<organism evidence="2 3">
    <name type="scientific">Actinoplanes oblitus</name>
    <dbReference type="NCBI Taxonomy" id="3040509"/>
    <lineage>
        <taxon>Bacteria</taxon>
        <taxon>Bacillati</taxon>
        <taxon>Actinomycetota</taxon>
        <taxon>Actinomycetes</taxon>
        <taxon>Micromonosporales</taxon>
        <taxon>Micromonosporaceae</taxon>
        <taxon>Actinoplanes</taxon>
    </lineage>
</organism>
<proteinExistence type="predicted"/>
<dbReference type="EMBL" id="CP126980">
    <property type="protein sequence ID" value="WIM95759.1"/>
    <property type="molecule type" value="Genomic_DNA"/>
</dbReference>
<dbReference type="Proteomes" id="UP001240150">
    <property type="component" value="Chromosome"/>
</dbReference>
<protein>
    <submittedName>
        <fullName evidence="2">Uncharacterized protein</fullName>
    </submittedName>
</protein>
<reference evidence="2 3" key="1">
    <citation type="submission" date="2023-06" db="EMBL/GenBank/DDBJ databases">
        <authorList>
            <person name="Yushchuk O."/>
            <person name="Binda E."/>
            <person name="Ruckert-Reed C."/>
            <person name="Fedorenko V."/>
            <person name="Kalinowski J."/>
            <person name="Marinelli F."/>
        </authorList>
    </citation>
    <scope>NUCLEOTIDE SEQUENCE [LARGE SCALE GENOMIC DNA]</scope>
    <source>
        <strain evidence="2 3">NRRL 3884</strain>
    </source>
</reference>
<feature type="region of interest" description="Disordered" evidence="1">
    <location>
        <begin position="125"/>
        <end position="147"/>
    </location>
</feature>
<gene>
    <name evidence="2" type="ORF">ACTOB_007889</name>
</gene>
<evidence type="ECO:0000256" key="1">
    <source>
        <dbReference type="SAM" id="MobiDB-lite"/>
    </source>
</evidence>
<dbReference type="RefSeq" id="WP_284917071.1">
    <property type="nucleotide sequence ID" value="NZ_CP126980.1"/>
</dbReference>
<accession>A0ABY8WHC4</accession>
<evidence type="ECO:0000313" key="3">
    <source>
        <dbReference type="Proteomes" id="UP001240150"/>
    </source>
</evidence>
<keyword evidence="3" id="KW-1185">Reference proteome</keyword>
<sequence>MVATKITDEGEVRRWFEEGRSLRWMRDQYLRRGIKTSISMWGNFRSRHGLDRRTVQDDDLMPWRLEEDHRFDYPALMLRAEARRRAGKDVRPEDLGRVNGFLKKLHDNNEVVAYSPEKGFELVPREPGDTDIVRRPAHATGKRLAVD</sequence>
<feature type="compositionally biased region" description="Basic and acidic residues" evidence="1">
    <location>
        <begin position="125"/>
        <end position="134"/>
    </location>
</feature>
<evidence type="ECO:0000313" key="2">
    <source>
        <dbReference type="EMBL" id="WIM95759.1"/>
    </source>
</evidence>
<name>A0ABY8WHC4_9ACTN</name>